<dbReference type="InterPro" id="IPR043519">
    <property type="entry name" value="NT_sf"/>
</dbReference>
<dbReference type="InterPro" id="IPR003607">
    <property type="entry name" value="HD/PDEase_dom"/>
</dbReference>
<dbReference type="GO" id="GO:0042594">
    <property type="term" value="P:response to starvation"/>
    <property type="evidence" value="ECO:0007669"/>
    <property type="project" value="TreeGrafter"/>
</dbReference>
<dbReference type="SUPFAM" id="SSF109604">
    <property type="entry name" value="HD-domain/PDEase-like"/>
    <property type="match status" value="1"/>
</dbReference>
<dbReference type="InterPro" id="IPR012676">
    <property type="entry name" value="TGS-like"/>
</dbReference>
<dbReference type="SUPFAM" id="SSF81271">
    <property type="entry name" value="TGS-like"/>
    <property type="match status" value="1"/>
</dbReference>
<dbReference type="PROSITE" id="PS51831">
    <property type="entry name" value="HD"/>
    <property type="match status" value="1"/>
</dbReference>
<gene>
    <name evidence="9" type="ORF">SAOR_08380</name>
</gene>
<evidence type="ECO:0000259" key="6">
    <source>
        <dbReference type="PROSITE" id="PS51671"/>
    </source>
</evidence>
<dbReference type="NCBIfam" id="TIGR00691">
    <property type="entry name" value="spoT_relA"/>
    <property type="match status" value="1"/>
</dbReference>
<dbReference type="CDD" id="cd01668">
    <property type="entry name" value="TGS_RSH"/>
    <property type="match status" value="1"/>
</dbReference>
<dbReference type="PANTHER" id="PTHR21262">
    <property type="entry name" value="GUANOSINE-3',5'-BIS DIPHOSPHATE 3'-PYROPHOSPHOHYDROLASE"/>
    <property type="match status" value="1"/>
</dbReference>
<dbReference type="CDD" id="cd05399">
    <property type="entry name" value="NT_Rel-Spo_like"/>
    <property type="match status" value="1"/>
</dbReference>
<evidence type="ECO:0000259" key="8">
    <source>
        <dbReference type="PROSITE" id="PS51880"/>
    </source>
</evidence>
<dbReference type="Pfam" id="PF13291">
    <property type="entry name" value="ACT_4"/>
    <property type="match status" value="1"/>
</dbReference>
<dbReference type="RefSeq" id="WP_123631013.1">
    <property type="nucleotide sequence ID" value="NZ_AYKH01000012.1"/>
</dbReference>
<dbReference type="InterPro" id="IPR045865">
    <property type="entry name" value="ACT-like_dom_sf"/>
</dbReference>
<accession>A0A423PQF8</accession>
<dbReference type="FunFam" id="1.10.3210.10:FF:000001">
    <property type="entry name" value="GTP pyrophosphokinase RelA"/>
    <property type="match status" value="1"/>
</dbReference>
<evidence type="ECO:0000256" key="4">
    <source>
        <dbReference type="ARBA" id="ARBA00047968"/>
    </source>
</evidence>
<dbReference type="Gene3D" id="1.10.3210.10">
    <property type="entry name" value="Hypothetical protein af1432"/>
    <property type="match status" value="1"/>
</dbReference>
<sequence length="720" mass="81110">MEITSGLTRIQSKIRTSRISREFGIDALAEYLERYLSEPTIAKVRAAYEFGERQHRGQFRKTGEPYIYHPLAVARILAEMRMDATTLIAAILHDVIEDTDAARDEVSQRFGAEVAHLVDGVSKLDRAQFHSREQATAESFRKLMLAMTHDLRVILVKLADRLHNMRTLAGMAPRKRAQIARETLDIYAPIARRLGINSMREELEELGFANLYPRRYDVLRRASRSVTGDRRSLLREIEETLSRALAAEGIGANVKGRRKNLYSIYRKMREKHRRFLDVFDLYGVRVIVDAVDECYRALGIIHHQYRPITEQFNDFIANPKLNGYQSLHTTVMARGGIKFEVQIRTREMDQIAESGIAAHWQYKLGDRAGKLGTLDAEEWLGHLAEMHAGEHDSLTFVDNLRMDLFPDEVYVFTPQGRIIRLAKGATCVDFAYAVHTELGDRCVAARVDGNLAPLNSQLESGQTVEVITAKHARPNAAWLHFLKTAKARNGVRNFLKNQREDKAQRLGERLLDKALADLGLSLRRLSRSDIDRGLAEMEEPSLPALYTAIGLGRRLAPLVARHFLASDAPIAKNRRAKPLAVEGTEGLVVEFAKCCHPVPGDAIHGQASVGRGLVVHRFGCAYSARKGASADRVELTWADNVSGEYDVELRVTASNKRGLLANLTAKFADADCNIEHIEFPESSGALITIRFLIDVRDRHHLAGIIRRVRRIPAVEKVERF</sequence>
<comment type="caution">
    <text evidence="9">The sequence shown here is derived from an EMBL/GenBank/DDBJ whole genome shotgun (WGS) entry which is preliminary data.</text>
</comment>
<comment type="pathway">
    <text evidence="2">Purine metabolism; ppGpp biosynthesis; ppGpp from GDP: step 1/1.</text>
</comment>
<dbReference type="PROSITE" id="PS51880">
    <property type="entry name" value="TGS"/>
    <property type="match status" value="1"/>
</dbReference>
<evidence type="ECO:0000256" key="3">
    <source>
        <dbReference type="ARBA" id="ARBA00024387"/>
    </source>
</evidence>
<comment type="similarity">
    <text evidence="5">Belongs to the relA/spoT family.</text>
</comment>
<evidence type="ECO:0000313" key="10">
    <source>
        <dbReference type="Proteomes" id="UP000283993"/>
    </source>
</evidence>
<dbReference type="Pfam" id="PF04607">
    <property type="entry name" value="RelA_SpoT"/>
    <property type="match status" value="1"/>
</dbReference>
<dbReference type="InterPro" id="IPR012675">
    <property type="entry name" value="Beta-grasp_dom_sf"/>
</dbReference>
<dbReference type="CDD" id="cd04876">
    <property type="entry name" value="ACT_RelA-SpoT"/>
    <property type="match status" value="1"/>
</dbReference>
<dbReference type="Gene3D" id="3.30.460.10">
    <property type="entry name" value="Beta Polymerase, domain 2"/>
    <property type="match status" value="1"/>
</dbReference>
<dbReference type="EC" id="3.1.7.2" evidence="3"/>
<dbReference type="UniPathway" id="UPA00908">
    <property type="reaction ID" value="UER00886"/>
</dbReference>
<dbReference type="Gene3D" id="3.10.20.30">
    <property type="match status" value="1"/>
</dbReference>
<dbReference type="SMART" id="SM00471">
    <property type="entry name" value="HDc"/>
    <property type="match status" value="1"/>
</dbReference>
<proteinExistence type="inferred from homology"/>
<evidence type="ECO:0000256" key="1">
    <source>
        <dbReference type="ARBA" id="ARBA00022801"/>
    </source>
</evidence>
<evidence type="ECO:0000256" key="5">
    <source>
        <dbReference type="RuleBase" id="RU003847"/>
    </source>
</evidence>
<dbReference type="GO" id="GO:0005886">
    <property type="term" value="C:plasma membrane"/>
    <property type="evidence" value="ECO:0007669"/>
    <property type="project" value="TreeGrafter"/>
</dbReference>
<feature type="domain" description="HD" evidence="7">
    <location>
        <begin position="66"/>
        <end position="165"/>
    </location>
</feature>
<dbReference type="FunFam" id="3.10.20.30:FF:000002">
    <property type="entry name" value="GTP pyrophosphokinase (RelA/SpoT)"/>
    <property type="match status" value="1"/>
</dbReference>
<name>A0A423PQF8_9GAMM</name>
<dbReference type="GO" id="GO:0015970">
    <property type="term" value="P:guanosine tetraphosphate biosynthetic process"/>
    <property type="evidence" value="ECO:0007669"/>
    <property type="project" value="UniProtKB-UniPathway"/>
</dbReference>
<comment type="catalytic activity">
    <reaction evidence="4">
        <text>guanosine 3',5'-bis(diphosphate) + H2O = GDP + diphosphate + H(+)</text>
        <dbReference type="Rhea" id="RHEA:14253"/>
        <dbReference type="ChEBI" id="CHEBI:15377"/>
        <dbReference type="ChEBI" id="CHEBI:15378"/>
        <dbReference type="ChEBI" id="CHEBI:33019"/>
        <dbReference type="ChEBI" id="CHEBI:58189"/>
        <dbReference type="ChEBI" id="CHEBI:77828"/>
        <dbReference type="EC" id="3.1.7.2"/>
    </reaction>
</comment>
<evidence type="ECO:0000256" key="2">
    <source>
        <dbReference type="ARBA" id="ARBA00024329"/>
    </source>
</evidence>
<protein>
    <recommendedName>
        <fullName evidence="3">guanosine-3',5'-bis(diphosphate) 3'-diphosphatase</fullName>
        <ecNumber evidence="3">3.1.7.2</ecNumber>
    </recommendedName>
</protein>
<keyword evidence="10" id="KW-1185">Reference proteome</keyword>
<dbReference type="Proteomes" id="UP000283993">
    <property type="component" value="Unassembled WGS sequence"/>
</dbReference>
<feature type="domain" description="TGS" evidence="8">
    <location>
        <begin position="407"/>
        <end position="468"/>
    </location>
</feature>
<dbReference type="AlphaFoldDB" id="A0A423PQF8"/>
<dbReference type="EMBL" id="AYKH01000012">
    <property type="protein sequence ID" value="ROO27823.1"/>
    <property type="molecule type" value="Genomic_DNA"/>
</dbReference>
<dbReference type="InterPro" id="IPR002912">
    <property type="entry name" value="ACT_dom"/>
</dbReference>
<dbReference type="InterPro" id="IPR004811">
    <property type="entry name" value="RelA/Spo_fam"/>
</dbReference>
<comment type="function">
    <text evidence="5">In eubacteria ppGpp (guanosine 3'-diphosphate 5'-diphosphate) is a mediator of the stringent response that coordinates a variety of cellular activities in response to changes in nutritional abundance.</text>
</comment>
<dbReference type="GO" id="GO:0008893">
    <property type="term" value="F:guanosine-3',5'-bis(diphosphate) 3'-diphosphatase activity"/>
    <property type="evidence" value="ECO:0007669"/>
    <property type="project" value="UniProtKB-EC"/>
</dbReference>
<evidence type="ECO:0000259" key="7">
    <source>
        <dbReference type="PROSITE" id="PS51831"/>
    </source>
</evidence>
<evidence type="ECO:0000313" key="9">
    <source>
        <dbReference type="EMBL" id="ROO27823.1"/>
    </source>
</evidence>
<feature type="domain" description="ACT" evidence="6">
    <location>
        <begin position="648"/>
        <end position="720"/>
    </location>
</feature>
<dbReference type="SUPFAM" id="SSF81301">
    <property type="entry name" value="Nucleotidyltransferase"/>
    <property type="match status" value="1"/>
</dbReference>
<dbReference type="GO" id="GO:0015949">
    <property type="term" value="P:nucleobase-containing small molecule interconversion"/>
    <property type="evidence" value="ECO:0007669"/>
    <property type="project" value="UniProtKB-ARBA"/>
</dbReference>
<dbReference type="PROSITE" id="PS51671">
    <property type="entry name" value="ACT"/>
    <property type="match status" value="1"/>
</dbReference>
<dbReference type="CDD" id="cd00077">
    <property type="entry name" value="HDc"/>
    <property type="match status" value="1"/>
</dbReference>
<dbReference type="InterPro" id="IPR004095">
    <property type="entry name" value="TGS"/>
</dbReference>
<dbReference type="Pfam" id="PF13328">
    <property type="entry name" value="HD_4"/>
    <property type="match status" value="1"/>
</dbReference>
<reference evidence="9 10" key="1">
    <citation type="submission" date="2013-10" db="EMBL/GenBank/DDBJ databases">
        <title>Salinisphaera orenii MK-B5 Genome Sequencing.</title>
        <authorList>
            <person name="Lai Q."/>
            <person name="Li C."/>
            <person name="Shao Z."/>
        </authorList>
    </citation>
    <scope>NUCLEOTIDE SEQUENCE [LARGE SCALE GENOMIC DNA]</scope>
    <source>
        <strain evidence="9 10">MK-B5</strain>
    </source>
</reference>
<dbReference type="PANTHER" id="PTHR21262:SF36">
    <property type="entry name" value="BIFUNCTIONAL (P)PPGPP SYNTHASE_HYDROLASE SPOT"/>
    <property type="match status" value="1"/>
</dbReference>
<dbReference type="GO" id="GO:0008728">
    <property type="term" value="F:GTP diphosphokinase activity"/>
    <property type="evidence" value="ECO:0007669"/>
    <property type="project" value="TreeGrafter"/>
</dbReference>
<organism evidence="9 10">
    <name type="scientific">Salinisphaera orenii MK-B5</name>
    <dbReference type="NCBI Taxonomy" id="856730"/>
    <lineage>
        <taxon>Bacteria</taxon>
        <taxon>Pseudomonadati</taxon>
        <taxon>Pseudomonadota</taxon>
        <taxon>Gammaproteobacteria</taxon>
        <taxon>Salinisphaerales</taxon>
        <taxon>Salinisphaeraceae</taxon>
        <taxon>Salinisphaera</taxon>
    </lineage>
</organism>
<dbReference type="SMART" id="SM00954">
    <property type="entry name" value="RelA_SpoT"/>
    <property type="match status" value="1"/>
</dbReference>
<dbReference type="InterPro" id="IPR007685">
    <property type="entry name" value="RelA_SpoT"/>
</dbReference>
<dbReference type="InterPro" id="IPR006674">
    <property type="entry name" value="HD_domain"/>
</dbReference>
<dbReference type="InterPro" id="IPR033655">
    <property type="entry name" value="TGS_RelA/SpoT"/>
</dbReference>
<dbReference type="SUPFAM" id="SSF55021">
    <property type="entry name" value="ACT-like"/>
    <property type="match status" value="1"/>
</dbReference>
<dbReference type="FunFam" id="3.30.460.10:FF:000001">
    <property type="entry name" value="GTP pyrophosphokinase RelA"/>
    <property type="match status" value="1"/>
</dbReference>
<keyword evidence="1 9" id="KW-0378">Hydrolase</keyword>
<dbReference type="Gene3D" id="3.30.70.260">
    <property type="match status" value="1"/>
</dbReference>
<dbReference type="Pfam" id="PF02824">
    <property type="entry name" value="TGS"/>
    <property type="match status" value="1"/>
</dbReference>